<evidence type="ECO:0000313" key="2">
    <source>
        <dbReference type="EMBL" id="KAH7947635.1"/>
    </source>
</evidence>
<reference evidence="2" key="1">
    <citation type="journal article" date="2020" name="Cell">
        <title>Large-Scale Comparative Analyses of Tick Genomes Elucidate Their Genetic Diversity and Vector Capacities.</title>
        <authorList>
            <consortium name="Tick Genome and Microbiome Consortium (TIGMIC)"/>
            <person name="Jia N."/>
            <person name="Wang J."/>
            <person name="Shi W."/>
            <person name="Du L."/>
            <person name="Sun Y."/>
            <person name="Zhan W."/>
            <person name="Jiang J.F."/>
            <person name="Wang Q."/>
            <person name="Zhang B."/>
            <person name="Ji P."/>
            <person name="Bell-Sakyi L."/>
            <person name="Cui X.M."/>
            <person name="Yuan T.T."/>
            <person name="Jiang B.G."/>
            <person name="Yang W.F."/>
            <person name="Lam T.T."/>
            <person name="Chang Q.C."/>
            <person name="Ding S.J."/>
            <person name="Wang X.J."/>
            <person name="Zhu J.G."/>
            <person name="Ruan X.D."/>
            <person name="Zhao L."/>
            <person name="Wei J.T."/>
            <person name="Ye R.Z."/>
            <person name="Que T.C."/>
            <person name="Du C.H."/>
            <person name="Zhou Y.H."/>
            <person name="Cheng J.X."/>
            <person name="Dai P.F."/>
            <person name="Guo W.B."/>
            <person name="Han X.H."/>
            <person name="Huang E.J."/>
            <person name="Li L.F."/>
            <person name="Wei W."/>
            <person name="Gao Y.C."/>
            <person name="Liu J.Z."/>
            <person name="Shao H.Z."/>
            <person name="Wang X."/>
            <person name="Wang C.C."/>
            <person name="Yang T.C."/>
            <person name="Huo Q.B."/>
            <person name="Li W."/>
            <person name="Chen H.Y."/>
            <person name="Chen S.E."/>
            <person name="Zhou L.G."/>
            <person name="Ni X.B."/>
            <person name="Tian J.H."/>
            <person name="Sheng Y."/>
            <person name="Liu T."/>
            <person name="Pan Y.S."/>
            <person name="Xia L.Y."/>
            <person name="Li J."/>
            <person name="Zhao F."/>
            <person name="Cao W.C."/>
        </authorList>
    </citation>
    <scope>NUCLEOTIDE SEQUENCE</scope>
    <source>
        <strain evidence="2">Rsan-2018</strain>
    </source>
</reference>
<dbReference type="VEuPathDB" id="VectorBase:RSAN_026673"/>
<dbReference type="EMBL" id="JABSTV010001252">
    <property type="protein sequence ID" value="KAH7947635.1"/>
    <property type="molecule type" value="Genomic_DNA"/>
</dbReference>
<dbReference type="Proteomes" id="UP000821837">
    <property type="component" value="Chromosome 6"/>
</dbReference>
<name>A0A9D4PMW9_RHISA</name>
<evidence type="ECO:0000313" key="3">
    <source>
        <dbReference type="Proteomes" id="UP000821837"/>
    </source>
</evidence>
<feature type="compositionally biased region" description="Polar residues" evidence="1">
    <location>
        <begin position="40"/>
        <end position="51"/>
    </location>
</feature>
<protein>
    <submittedName>
        <fullName evidence="2">Uncharacterized protein</fullName>
    </submittedName>
</protein>
<feature type="compositionally biased region" description="Basic and acidic residues" evidence="1">
    <location>
        <begin position="272"/>
        <end position="283"/>
    </location>
</feature>
<dbReference type="VEuPathDB" id="VectorBase:RSAN_027596"/>
<feature type="compositionally biased region" description="Low complexity" evidence="1">
    <location>
        <begin position="72"/>
        <end position="81"/>
    </location>
</feature>
<organism evidence="2 3">
    <name type="scientific">Rhipicephalus sanguineus</name>
    <name type="common">Brown dog tick</name>
    <name type="synonym">Ixodes sanguineus</name>
    <dbReference type="NCBI Taxonomy" id="34632"/>
    <lineage>
        <taxon>Eukaryota</taxon>
        <taxon>Metazoa</taxon>
        <taxon>Ecdysozoa</taxon>
        <taxon>Arthropoda</taxon>
        <taxon>Chelicerata</taxon>
        <taxon>Arachnida</taxon>
        <taxon>Acari</taxon>
        <taxon>Parasitiformes</taxon>
        <taxon>Ixodida</taxon>
        <taxon>Ixodoidea</taxon>
        <taxon>Ixodidae</taxon>
        <taxon>Rhipicephalinae</taxon>
        <taxon>Rhipicephalus</taxon>
        <taxon>Rhipicephalus</taxon>
    </lineage>
</organism>
<gene>
    <name evidence="2" type="ORF">HPB52_014838</name>
</gene>
<accession>A0A9D4PMW9</accession>
<dbReference type="AlphaFoldDB" id="A0A9D4PMW9"/>
<evidence type="ECO:0000256" key="1">
    <source>
        <dbReference type="SAM" id="MobiDB-lite"/>
    </source>
</evidence>
<reference evidence="2" key="2">
    <citation type="submission" date="2021-09" db="EMBL/GenBank/DDBJ databases">
        <authorList>
            <person name="Jia N."/>
            <person name="Wang J."/>
            <person name="Shi W."/>
            <person name="Du L."/>
            <person name="Sun Y."/>
            <person name="Zhan W."/>
            <person name="Jiang J."/>
            <person name="Wang Q."/>
            <person name="Zhang B."/>
            <person name="Ji P."/>
            <person name="Sakyi L.B."/>
            <person name="Cui X."/>
            <person name="Yuan T."/>
            <person name="Jiang B."/>
            <person name="Yang W."/>
            <person name="Lam T.T.-Y."/>
            <person name="Chang Q."/>
            <person name="Ding S."/>
            <person name="Wang X."/>
            <person name="Zhu J."/>
            <person name="Ruan X."/>
            <person name="Zhao L."/>
            <person name="Wei J."/>
            <person name="Que T."/>
            <person name="Du C."/>
            <person name="Cheng J."/>
            <person name="Dai P."/>
            <person name="Han X."/>
            <person name="Huang E."/>
            <person name="Gao Y."/>
            <person name="Liu J."/>
            <person name="Shao H."/>
            <person name="Ye R."/>
            <person name="Li L."/>
            <person name="Wei W."/>
            <person name="Wang X."/>
            <person name="Wang C."/>
            <person name="Huo Q."/>
            <person name="Li W."/>
            <person name="Guo W."/>
            <person name="Chen H."/>
            <person name="Chen S."/>
            <person name="Zhou L."/>
            <person name="Zhou L."/>
            <person name="Ni X."/>
            <person name="Tian J."/>
            <person name="Zhou Y."/>
            <person name="Sheng Y."/>
            <person name="Liu T."/>
            <person name="Pan Y."/>
            <person name="Xia L."/>
            <person name="Li J."/>
            <person name="Zhao F."/>
            <person name="Cao W."/>
        </authorList>
    </citation>
    <scope>NUCLEOTIDE SEQUENCE</scope>
    <source>
        <strain evidence="2">Rsan-2018</strain>
        <tissue evidence="2">Larvae</tissue>
    </source>
</reference>
<proteinExistence type="predicted"/>
<sequence>MATNCREKTRRRLFEERGLRRSSSVDSGLRVNHEDASLPTAESTGASTLATASDAPVLREPSVPTPPRPSRRSLPAQQSRRCTFQRPVEPTKSQSTLKDKVIDMFRRNGGRDAEDLELSSTYVTGDMWTRLIDVDSAFIYAVHYALAGNCGDEVWALCTVPDEGVQMEELLDFSFERVGKLAAEKGVQLDDAHKEELWLYVQRMKAEQQDWVSMSHYQDHSSRQQFDSCLDDFTGASRFHTAQLSWDPHQSWDQSYHASFSRDSLETTALPREEKDDVAESHNVKTKSSKRTCKTPKTFRLSKCDLSPISAKPKAPIRRSRSKVAALLSRLVHERSTKEPLEDRFFTRGIWPSWLNFNATPKR</sequence>
<comment type="caution">
    <text evidence="2">The sequence shown here is derived from an EMBL/GenBank/DDBJ whole genome shotgun (WGS) entry which is preliminary data.</text>
</comment>
<feature type="region of interest" description="Disordered" evidence="1">
    <location>
        <begin position="17"/>
        <end position="95"/>
    </location>
</feature>
<keyword evidence="3" id="KW-1185">Reference proteome</keyword>
<feature type="region of interest" description="Disordered" evidence="1">
    <location>
        <begin position="272"/>
        <end position="292"/>
    </location>
</feature>